<dbReference type="CDD" id="cd00130">
    <property type="entry name" value="PAS"/>
    <property type="match status" value="3"/>
</dbReference>
<evidence type="ECO:0000259" key="4">
    <source>
        <dbReference type="PROSITE" id="PS50887"/>
    </source>
</evidence>
<evidence type="ECO:0000313" key="5">
    <source>
        <dbReference type="EMBL" id="SIT00287.1"/>
    </source>
</evidence>
<evidence type="ECO:0000259" key="2">
    <source>
        <dbReference type="PROSITE" id="PS50113"/>
    </source>
</evidence>
<dbReference type="InterPro" id="IPR052155">
    <property type="entry name" value="Biofilm_reg_signaling"/>
</dbReference>
<dbReference type="SUPFAM" id="SSF55073">
    <property type="entry name" value="Nucleotide cyclase"/>
    <property type="match status" value="1"/>
</dbReference>
<dbReference type="InterPro" id="IPR035919">
    <property type="entry name" value="EAL_sf"/>
</dbReference>
<keyword evidence="1" id="KW-0175">Coiled coil</keyword>
<gene>
    <name evidence="5" type="ORF">SAMN05421580_10862</name>
</gene>
<dbReference type="PROSITE" id="PS50883">
    <property type="entry name" value="EAL"/>
    <property type="match status" value="1"/>
</dbReference>
<name>A0A1N7NPP4_9RHOB</name>
<dbReference type="SUPFAM" id="SSF141868">
    <property type="entry name" value="EAL domain-like"/>
    <property type="match status" value="1"/>
</dbReference>
<organism evidence="5 6">
    <name type="scientific">Rhodobacter aestuarii</name>
    <dbReference type="NCBI Taxonomy" id="453582"/>
    <lineage>
        <taxon>Bacteria</taxon>
        <taxon>Pseudomonadati</taxon>
        <taxon>Pseudomonadota</taxon>
        <taxon>Alphaproteobacteria</taxon>
        <taxon>Rhodobacterales</taxon>
        <taxon>Rhodobacter group</taxon>
        <taxon>Rhodobacter</taxon>
    </lineage>
</organism>
<dbReference type="InterPro" id="IPR000014">
    <property type="entry name" value="PAS"/>
</dbReference>
<dbReference type="NCBIfam" id="TIGR00254">
    <property type="entry name" value="GGDEF"/>
    <property type="match status" value="1"/>
</dbReference>
<dbReference type="Pfam" id="PF08447">
    <property type="entry name" value="PAS_3"/>
    <property type="match status" value="5"/>
</dbReference>
<feature type="coiled-coil region" evidence="1">
    <location>
        <begin position="553"/>
        <end position="580"/>
    </location>
</feature>
<dbReference type="InterPro" id="IPR035965">
    <property type="entry name" value="PAS-like_dom_sf"/>
</dbReference>
<dbReference type="PROSITE" id="PS50113">
    <property type="entry name" value="PAC"/>
    <property type="match status" value="1"/>
</dbReference>
<evidence type="ECO:0000256" key="1">
    <source>
        <dbReference type="SAM" id="Coils"/>
    </source>
</evidence>
<feature type="domain" description="GGDEF" evidence="4">
    <location>
        <begin position="1163"/>
        <end position="1296"/>
    </location>
</feature>
<feature type="domain" description="EAL" evidence="3">
    <location>
        <begin position="1305"/>
        <end position="1556"/>
    </location>
</feature>
<dbReference type="InterPro" id="IPR029787">
    <property type="entry name" value="Nucleotide_cyclase"/>
</dbReference>
<dbReference type="STRING" id="453582.SAMN05421580_10862"/>
<dbReference type="CDD" id="cd01949">
    <property type="entry name" value="GGDEF"/>
    <property type="match status" value="1"/>
</dbReference>
<evidence type="ECO:0000259" key="3">
    <source>
        <dbReference type="PROSITE" id="PS50883"/>
    </source>
</evidence>
<dbReference type="OrthoDB" id="9814202at2"/>
<dbReference type="SMART" id="SM00052">
    <property type="entry name" value="EAL"/>
    <property type="match status" value="1"/>
</dbReference>
<protein>
    <submittedName>
        <fullName evidence="5">PAS domain S-box-containing protein/diguanylate cyclase (GGDEF) domain-containing protein</fullName>
    </submittedName>
</protein>
<evidence type="ECO:0000313" key="6">
    <source>
        <dbReference type="Proteomes" id="UP000186221"/>
    </source>
</evidence>
<dbReference type="InterPro" id="IPR001633">
    <property type="entry name" value="EAL_dom"/>
</dbReference>
<dbReference type="Pfam" id="PF00990">
    <property type="entry name" value="GGDEF"/>
    <property type="match status" value="1"/>
</dbReference>
<dbReference type="GO" id="GO:0003824">
    <property type="term" value="F:catalytic activity"/>
    <property type="evidence" value="ECO:0007669"/>
    <property type="project" value="UniProtKB-ARBA"/>
</dbReference>
<sequence length="1559" mass="172873">MSGAIKSVETVLSGFPGAVVLCTHGGELVWGNPVATRAFGGGVDLAGRSVFAVLPDALGNRLAQRLEEACATPNRFRIELEAVSGPPRPLEITTWSFAPGLCVVQMAEPVMDLRSQAEVNRLEGALEVATKARLATEAQLRTVQERADVLRISAESSNTVAWHLFPGPGIGEIGAHFAPMLGYPEGFEISLESMRELIHPDDQSTAGAEFQAMCAGETDSFSHDFRIKRADGTWAWITSRGRRVDRSDRGLPDMLCGSFADITDRKESEAWVLQAFNEAQAARNAAATSAELMKTAMACGGFGVWVVCAERGEAWMNDEGYTAMGYAPGEFRPDDEGWRSLYHPDDLPPAIVLMEDLIFDRSEVFDNTARLRHKDGSYHWYRCVARKIDRSAQGLPFQVSGAQTCIDHLKENERQLSKALADAEHTRELAQERAELLRTSGLCAQIGHFSICPDLNEGWTPAETYRLFGYEPGAFPSTDAGWRSLIHPDDLSEATTEMQKLQSGEIALYAHEHRRRHADGSYHWYRAIARRVDRSDKGLPYLLAGAIINIDAVKENEARLAAAAHEAEAARARLDTLADNTPGALFEFRIDEAWNQNLPYFSAKLPQMLGVTREMLERDGALAFTNVPSEDMPEINREIEESRRNGTEYLAKLSVLHPELGQRWISISSIPFRQSDGSTVWFGTVLDVTEHMRVEKQASDAAKEVHRIHERMMTMAENAPGAIFEWHRTPDGHFEFAFFSAALPELMGVTRAALEESGAAVFTHFPTEDIAPVQAAVMESVENLTRFETQHRINHPVHGTRWIHVSAQPFAQPDGTIIWYGNTMDVTERVASEERAREAAEAVRVAHERMVTMAENAPGALFEWHRNLDGVDKLVFFTGQLSDLTGVSREALEANASGVFTHIPPEDAEQIAAEMGRTAVELSRFEMRFRLEHPEKGPRWIHLMASPVPAHNGGTTWYGNATDITARVAAKQREAAAAETVRQAHERLAWIANIAPVGLYEFKLAADGTTSVPYASPFFEDLMGVGYGVFAEGSATTDIFANVHPDDLPNFLAADNERDPTLEFWSQRFRVNHPTRGEIWLANSATPKTLDDGSVVWTGAIHDVTADVRREAELRRAHRMAEDMRAENEHQALHDGLTALPNRRYYDQMLARRIAQGAAGETPDCTLIRIDLDHFKHVNDTLGHEAGDLVLVRVAEVLRKTLRASDFAARIGGDEFSILLAPGSGRHDAEEIVERMQSALAEPLMYEGRQCRFGASFGIAVADNIAQMGTEIQLFADAALYRAKEGGRNRLEFFTPELHQNLQADRRIAAELQEGLDRSEFVPFFQAQVSAKDGSLTGVETLLRWRHPERGTLAPDKFMHVAEQLRIVPEIDRVMMEKSRDALSFWEQNGLLMPKISFNVSAGRMHDPDVVESARSLARGKTHVTFELLESILVEEESDAFRFHLDAIREAGIEIEIDDFGSGHASIIGLMQIAPSALKIDQRIVAPVARDPRAANLVKAIVEIAETLGIGTVAEGVETEDQAEILRTLGCDVLQGYLFSVPLSAEDFLAMRQKTRKIA</sequence>
<dbReference type="SMART" id="SM00267">
    <property type="entry name" value="GGDEF"/>
    <property type="match status" value="1"/>
</dbReference>
<feature type="coiled-coil region" evidence="1">
    <location>
        <begin position="406"/>
        <end position="440"/>
    </location>
</feature>
<keyword evidence="6" id="KW-1185">Reference proteome</keyword>
<dbReference type="Gene3D" id="3.20.20.450">
    <property type="entry name" value="EAL domain"/>
    <property type="match status" value="1"/>
</dbReference>
<dbReference type="InterPro" id="IPR000160">
    <property type="entry name" value="GGDEF_dom"/>
</dbReference>
<dbReference type="SUPFAM" id="SSF55785">
    <property type="entry name" value="PYP-like sensor domain (PAS domain)"/>
    <property type="match status" value="7"/>
</dbReference>
<dbReference type="Gene3D" id="3.30.70.270">
    <property type="match status" value="1"/>
</dbReference>
<dbReference type="PANTHER" id="PTHR44757">
    <property type="entry name" value="DIGUANYLATE CYCLASE DGCP"/>
    <property type="match status" value="1"/>
</dbReference>
<dbReference type="InterPro" id="IPR043128">
    <property type="entry name" value="Rev_trsase/Diguanyl_cyclase"/>
</dbReference>
<dbReference type="Gene3D" id="3.30.450.20">
    <property type="entry name" value="PAS domain"/>
    <property type="match status" value="7"/>
</dbReference>
<dbReference type="InterPro" id="IPR013655">
    <property type="entry name" value="PAS_fold_3"/>
</dbReference>
<accession>A0A1N7NPP4</accession>
<dbReference type="Pfam" id="PF00563">
    <property type="entry name" value="EAL"/>
    <property type="match status" value="1"/>
</dbReference>
<dbReference type="PANTHER" id="PTHR44757:SF2">
    <property type="entry name" value="BIOFILM ARCHITECTURE MAINTENANCE PROTEIN MBAA"/>
    <property type="match status" value="1"/>
</dbReference>
<dbReference type="RefSeq" id="WP_076485358.1">
    <property type="nucleotide sequence ID" value="NZ_FTOG01000008.1"/>
</dbReference>
<dbReference type="PROSITE" id="PS50887">
    <property type="entry name" value="GGDEF"/>
    <property type="match status" value="1"/>
</dbReference>
<dbReference type="CDD" id="cd01948">
    <property type="entry name" value="EAL"/>
    <property type="match status" value="1"/>
</dbReference>
<dbReference type="Pfam" id="PF13426">
    <property type="entry name" value="PAS_9"/>
    <property type="match status" value="1"/>
</dbReference>
<reference evidence="6" key="1">
    <citation type="submission" date="2017-01" db="EMBL/GenBank/DDBJ databases">
        <authorList>
            <person name="Varghese N."/>
            <person name="Submissions S."/>
        </authorList>
    </citation>
    <scope>NUCLEOTIDE SEQUENCE [LARGE SCALE GENOMIC DNA]</scope>
    <source>
        <strain evidence="6">DSM 19945</strain>
    </source>
</reference>
<dbReference type="InterPro" id="IPR001610">
    <property type="entry name" value="PAC"/>
</dbReference>
<dbReference type="SMART" id="SM00091">
    <property type="entry name" value="PAS"/>
    <property type="match status" value="5"/>
</dbReference>
<dbReference type="InterPro" id="IPR000700">
    <property type="entry name" value="PAS-assoc_C"/>
</dbReference>
<dbReference type="NCBIfam" id="TIGR00229">
    <property type="entry name" value="sensory_box"/>
    <property type="match status" value="2"/>
</dbReference>
<dbReference type="Proteomes" id="UP000186221">
    <property type="component" value="Unassembled WGS sequence"/>
</dbReference>
<feature type="domain" description="PAC" evidence="2">
    <location>
        <begin position="221"/>
        <end position="274"/>
    </location>
</feature>
<proteinExistence type="predicted"/>
<dbReference type="EMBL" id="FTOG01000008">
    <property type="protein sequence ID" value="SIT00287.1"/>
    <property type="molecule type" value="Genomic_DNA"/>
</dbReference>
<dbReference type="SMART" id="SM00086">
    <property type="entry name" value="PAC"/>
    <property type="match status" value="5"/>
</dbReference>
<dbReference type="FunFam" id="3.30.70.270:FF:000001">
    <property type="entry name" value="Diguanylate cyclase domain protein"/>
    <property type="match status" value="1"/>
</dbReference>